<proteinExistence type="predicted"/>
<dbReference type="Pfam" id="PF00353">
    <property type="entry name" value="HemolysinCabind"/>
    <property type="match status" value="1"/>
</dbReference>
<dbReference type="InterPro" id="IPR011049">
    <property type="entry name" value="Serralysin-like_metalloprot_C"/>
</dbReference>
<keyword evidence="2" id="KW-1185">Reference proteome</keyword>
<dbReference type="GO" id="GO:0005509">
    <property type="term" value="F:calcium ion binding"/>
    <property type="evidence" value="ECO:0007669"/>
    <property type="project" value="InterPro"/>
</dbReference>
<reference evidence="1 2" key="1">
    <citation type="journal article" date="2014" name="Int. J. Syst. Evol. Microbiol.">
        <title>Complete genome sequence of Corynebacterium casei LMG S-19264T (=DSM 44701T), isolated from a smear-ripened cheese.</title>
        <authorList>
            <consortium name="US DOE Joint Genome Institute (JGI-PGF)"/>
            <person name="Walter F."/>
            <person name="Albersmeier A."/>
            <person name="Kalinowski J."/>
            <person name="Ruckert C."/>
        </authorList>
    </citation>
    <scope>NUCLEOTIDE SEQUENCE [LARGE SCALE GENOMIC DNA]</scope>
    <source>
        <strain evidence="1 2">CGMCC 1.7029</strain>
    </source>
</reference>
<dbReference type="RefSeq" id="WP_146286428.1">
    <property type="nucleotide sequence ID" value="NZ_BMLP01000002.1"/>
</dbReference>
<sequence>MVLDNSKVTVRVAYPDLKTPASSQVIATIDPEQVEIDDIADFALPGKLLVHATFDFSGSDLTYALHGSGGYADAPGDGFNGYKINFAKLADETNRISLHAVDIVAGLNTFNLDRSSIRFDRDSLFLNMDAVRAPYGSEFTLRFGFAIDGTAGSNQLKGDAGRDKLSSFDGDDRLSGGDGADTLNGGRGADTLIGGLGRDTFVLREGSGNDLVTDFQNGIDRILIRTTDDRFADLTIIEVEAGVRIRSDGETILLRGADLSDINAADFIF</sequence>
<dbReference type="Proteomes" id="UP000598196">
    <property type="component" value="Unassembled WGS sequence"/>
</dbReference>
<evidence type="ECO:0008006" key="3">
    <source>
        <dbReference type="Google" id="ProtNLM"/>
    </source>
</evidence>
<dbReference type="InterPro" id="IPR018511">
    <property type="entry name" value="Hemolysin-typ_Ca-bd_CS"/>
</dbReference>
<evidence type="ECO:0000313" key="1">
    <source>
        <dbReference type="EMBL" id="GGO31515.1"/>
    </source>
</evidence>
<dbReference type="SUPFAM" id="SSF51120">
    <property type="entry name" value="beta-Roll"/>
    <property type="match status" value="1"/>
</dbReference>
<dbReference type="InterPro" id="IPR001343">
    <property type="entry name" value="Hemolysn_Ca-bd"/>
</dbReference>
<dbReference type="PROSITE" id="PS00330">
    <property type="entry name" value="HEMOLYSIN_CALCIUM"/>
    <property type="match status" value="3"/>
</dbReference>
<dbReference type="EMBL" id="BMLP01000002">
    <property type="protein sequence ID" value="GGO31515.1"/>
    <property type="molecule type" value="Genomic_DNA"/>
</dbReference>
<accession>A0A918DCE1</accession>
<name>A0A918DCE1_9RHOB</name>
<organism evidence="1 2">
    <name type="scientific">Gemmobacter aquaticus</name>
    <dbReference type="NCBI Taxonomy" id="490185"/>
    <lineage>
        <taxon>Bacteria</taxon>
        <taxon>Pseudomonadati</taxon>
        <taxon>Pseudomonadota</taxon>
        <taxon>Alphaproteobacteria</taxon>
        <taxon>Rhodobacterales</taxon>
        <taxon>Paracoccaceae</taxon>
        <taxon>Gemmobacter</taxon>
    </lineage>
</organism>
<evidence type="ECO:0000313" key="2">
    <source>
        <dbReference type="Proteomes" id="UP000598196"/>
    </source>
</evidence>
<dbReference type="Gene3D" id="2.150.10.10">
    <property type="entry name" value="Serralysin-like metalloprotease, C-terminal"/>
    <property type="match status" value="1"/>
</dbReference>
<dbReference type="AlphaFoldDB" id="A0A918DCE1"/>
<gene>
    <name evidence="1" type="ORF">GCM10010991_17700</name>
</gene>
<dbReference type="OrthoDB" id="7624131at2"/>
<dbReference type="PRINTS" id="PR00313">
    <property type="entry name" value="CABNDNGRPT"/>
</dbReference>
<protein>
    <recommendedName>
        <fullName evidence="3">Hemolysin-type calcium-binding repeat-containing protein</fullName>
    </recommendedName>
</protein>
<comment type="caution">
    <text evidence="1">The sequence shown here is derived from an EMBL/GenBank/DDBJ whole genome shotgun (WGS) entry which is preliminary data.</text>
</comment>